<dbReference type="Proteomes" id="UP001597032">
    <property type="component" value="Unassembled WGS sequence"/>
</dbReference>
<name>A0ABW2Z5L9_9FLAO</name>
<comment type="caution">
    <text evidence="1">The sequence shown here is derived from an EMBL/GenBank/DDBJ whole genome shotgun (WGS) entry which is preliminary data.</text>
</comment>
<evidence type="ECO:0000313" key="1">
    <source>
        <dbReference type="EMBL" id="MFD0762110.1"/>
    </source>
</evidence>
<evidence type="ECO:0000313" key="2">
    <source>
        <dbReference type="Proteomes" id="UP001597032"/>
    </source>
</evidence>
<gene>
    <name evidence="1" type="ORF">ACFQZW_08455</name>
</gene>
<keyword evidence="2" id="KW-1185">Reference proteome</keyword>
<protein>
    <recommendedName>
        <fullName evidence="3">Sulfotransferase family protein</fullName>
    </recommendedName>
</protein>
<dbReference type="EMBL" id="JBHTIC010000008">
    <property type="protein sequence ID" value="MFD0762110.1"/>
    <property type="molecule type" value="Genomic_DNA"/>
</dbReference>
<evidence type="ECO:0008006" key="3">
    <source>
        <dbReference type="Google" id="ProtNLM"/>
    </source>
</evidence>
<dbReference type="Gene3D" id="3.40.50.300">
    <property type="entry name" value="P-loop containing nucleotide triphosphate hydrolases"/>
    <property type="match status" value="1"/>
</dbReference>
<accession>A0ABW2Z5L9</accession>
<proteinExistence type="predicted"/>
<sequence>MKNLLILGSGRSGTSMLTGSLANTGYNLGDNSNYLGKNKANPKGFFEDYEVNTINEDILKATIPIQFSEKIRKNIFPSFTFYRARWLAILPTFLKPKSTASINKRIIDVIKTEPFCFKDPRFSYTLPIWQHFFNDNTKFIVIFREPFKTAVSIDRECKESVALNTLKMNPKRALKVWNAMYNYILKIYNKSTEKDKWLFVHFDQMFDIEKIREIERFIDAKIDVSFPEKTISRTNKTDLKISPKTEKIYNQLLKLAY</sequence>
<dbReference type="RefSeq" id="WP_386782352.1">
    <property type="nucleotide sequence ID" value="NZ_JBHTIC010000008.1"/>
</dbReference>
<reference evidence="2" key="1">
    <citation type="journal article" date="2019" name="Int. J. Syst. Evol. Microbiol.">
        <title>The Global Catalogue of Microorganisms (GCM) 10K type strain sequencing project: providing services to taxonomists for standard genome sequencing and annotation.</title>
        <authorList>
            <consortium name="The Broad Institute Genomics Platform"/>
            <consortium name="The Broad Institute Genome Sequencing Center for Infectious Disease"/>
            <person name="Wu L."/>
            <person name="Ma J."/>
        </authorList>
    </citation>
    <scope>NUCLEOTIDE SEQUENCE [LARGE SCALE GENOMIC DNA]</scope>
    <source>
        <strain evidence="2">CCUG 60022</strain>
    </source>
</reference>
<organism evidence="1 2">
    <name type="scientific">Lutibacter aestuarii</name>
    <dbReference type="NCBI Taxonomy" id="861111"/>
    <lineage>
        <taxon>Bacteria</taxon>
        <taxon>Pseudomonadati</taxon>
        <taxon>Bacteroidota</taxon>
        <taxon>Flavobacteriia</taxon>
        <taxon>Flavobacteriales</taxon>
        <taxon>Flavobacteriaceae</taxon>
        <taxon>Lutibacter</taxon>
    </lineage>
</organism>
<dbReference type="SUPFAM" id="SSF52540">
    <property type="entry name" value="P-loop containing nucleoside triphosphate hydrolases"/>
    <property type="match status" value="1"/>
</dbReference>
<dbReference type="InterPro" id="IPR027417">
    <property type="entry name" value="P-loop_NTPase"/>
</dbReference>